<organism evidence="1 2">
    <name type="scientific">Sporocytophaga myxococcoides</name>
    <dbReference type="NCBI Taxonomy" id="153721"/>
    <lineage>
        <taxon>Bacteria</taxon>
        <taxon>Pseudomonadati</taxon>
        <taxon>Bacteroidota</taxon>
        <taxon>Cytophagia</taxon>
        <taxon>Cytophagales</taxon>
        <taxon>Cytophagaceae</taxon>
        <taxon>Sporocytophaga</taxon>
    </lineage>
</organism>
<dbReference type="AlphaFoldDB" id="A0A098LK94"/>
<evidence type="ECO:0000313" key="1">
    <source>
        <dbReference type="EMBL" id="GAL87385.1"/>
    </source>
</evidence>
<evidence type="ECO:0000313" key="2">
    <source>
        <dbReference type="Proteomes" id="UP000030185"/>
    </source>
</evidence>
<proteinExistence type="predicted"/>
<name>A0A098LK94_9BACT</name>
<protein>
    <submittedName>
        <fullName evidence="1">Uncharacterized protein</fullName>
    </submittedName>
</protein>
<dbReference type="EMBL" id="BBLT01000012">
    <property type="protein sequence ID" value="GAL87385.1"/>
    <property type="molecule type" value="Genomic_DNA"/>
</dbReference>
<accession>A0A098LK94</accession>
<comment type="caution">
    <text evidence="1">The sequence shown here is derived from an EMBL/GenBank/DDBJ whole genome shotgun (WGS) entry which is preliminary data.</text>
</comment>
<gene>
    <name evidence="1" type="ORF">MYP_4615</name>
</gene>
<sequence length="57" mass="6227">MLTNSFDGLGYRLMFSFCAAPSRVNTGGFTVTLTVGLIKESADEKPQRDLDWALITA</sequence>
<keyword evidence="2" id="KW-1185">Reference proteome</keyword>
<dbReference type="Proteomes" id="UP000030185">
    <property type="component" value="Unassembled WGS sequence"/>
</dbReference>
<reference evidence="1 2" key="1">
    <citation type="submission" date="2014-09" db="EMBL/GenBank/DDBJ databases">
        <title>Sporocytophaga myxococcoides PG-01 genome sequencing.</title>
        <authorList>
            <person name="Liu L."/>
            <person name="Gao P.J."/>
            <person name="Chen G.J."/>
            <person name="Wang L.S."/>
        </authorList>
    </citation>
    <scope>NUCLEOTIDE SEQUENCE [LARGE SCALE GENOMIC DNA]</scope>
    <source>
        <strain evidence="1 2">PG-01</strain>
    </source>
</reference>